<evidence type="ECO:0000313" key="1">
    <source>
        <dbReference type="EMBL" id="EDP95382.1"/>
    </source>
</evidence>
<comment type="caution">
    <text evidence="1">The sequence shown here is derived from an EMBL/GenBank/DDBJ whole genome shotgun (WGS) entry which is preliminary data.</text>
</comment>
<accession>A9E2F2</accession>
<dbReference type="HOGENOM" id="CLU_2699896_0_0_10"/>
<keyword evidence="2" id="KW-1185">Reference proteome</keyword>
<protein>
    <submittedName>
        <fullName evidence="1">Uncharacterized protein</fullName>
    </submittedName>
</protein>
<dbReference type="EMBL" id="ABIB01000008">
    <property type="protein sequence ID" value="EDP95382.1"/>
    <property type="molecule type" value="Genomic_DNA"/>
</dbReference>
<reference evidence="1 2" key="1">
    <citation type="journal article" date="2011" name="J. Bacteriol.">
        <title>Genome sequence of the algicidal bacterium Kordia algicida OT-1.</title>
        <authorList>
            <person name="Lee H.S."/>
            <person name="Kang S.G."/>
            <person name="Kwon K.K."/>
            <person name="Lee J.H."/>
            <person name="Kim S.J."/>
        </authorList>
    </citation>
    <scope>NUCLEOTIDE SEQUENCE [LARGE SCALE GENOMIC DNA]</scope>
    <source>
        <strain evidence="1 2">OT-1</strain>
    </source>
</reference>
<evidence type="ECO:0000313" key="2">
    <source>
        <dbReference type="Proteomes" id="UP000002945"/>
    </source>
</evidence>
<organism evidence="1 2">
    <name type="scientific">Kordia algicida OT-1</name>
    <dbReference type="NCBI Taxonomy" id="391587"/>
    <lineage>
        <taxon>Bacteria</taxon>
        <taxon>Pseudomonadati</taxon>
        <taxon>Bacteroidota</taxon>
        <taxon>Flavobacteriia</taxon>
        <taxon>Flavobacteriales</taxon>
        <taxon>Flavobacteriaceae</taxon>
        <taxon>Kordia</taxon>
    </lineage>
</organism>
<name>A9E2F2_9FLAO</name>
<sequence length="73" mass="7641">MKKQRLKALNLKKESVSSLASRKAVGGLAPTTMNSNITCQIPSLCGSFDLCDATINSENTICATRPPACGGAR</sequence>
<dbReference type="RefSeq" id="WP_007094693.1">
    <property type="nucleotide sequence ID" value="NZ_CP142125.1"/>
</dbReference>
<dbReference type="STRING" id="391587.KAOT1_10681"/>
<dbReference type="AlphaFoldDB" id="A9E2F2"/>
<dbReference type="Proteomes" id="UP000002945">
    <property type="component" value="Unassembled WGS sequence"/>
</dbReference>
<gene>
    <name evidence="1" type="ORF">KAOT1_10681</name>
</gene>
<proteinExistence type="predicted"/>